<comment type="caution">
    <text evidence="1">The sequence shown here is derived from an EMBL/GenBank/DDBJ whole genome shotgun (WGS) entry which is preliminary data.</text>
</comment>
<keyword evidence="2" id="KW-1185">Reference proteome</keyword>
<dbReference type="AlphaFoldDB" id="A0A0S4SDK1"/>
<gene>
    <name evidence="1" type="ORF">ERS686654_01417</name>
</gene>
<evidence type="ECO:0000313" key="2">
    <source>
        <dbReference type="Proteomes" id="UP000052237"/>
    </source>
</evidence>
<name>A0A0S4SDK1_CAMHY</name>
<dbReference type="Proteomes" id="UP000052237">
    <property type="component" value="Unassembled WGS sequence"/>
</dbReference>
<accession>A0A0S4SDK1</accession>
<protein>
    <submittedName>
        <fullName evidence="1">Uncharacterized protein</fullName>
    </submittedName>
</protein>
<reference evidence="1 2" key="1">
    <citation type="submission" date="2015-11" db="EMBL/GenBank/DDBJ databases">
        <authorList>
            <consortium name="Pathogen Informatics"/>
        </authorList>
    </citation>
    <scope>NUCLEOTIDE SEQUENCE [LARGE SCALE GENOMIC DNA]</scope>
    <source>
        <strain evidence="1 2">006A-0059</strain>
    </source>
</reference>
<proteinExistence type="predicted"/>
<dbReference type="EMBL" id="FAVB01000003">
    <property type="protein sequence ID" value="CUU83443.1"/>
    <property type="molecule type" value="Genomic_DNA"/>
</dbReference>
<evidence type="ECO:0000313" key="1">
    <source>
        <dbReference type="EMBL" id="CUU83443.1"/>
    </source>
</evidence>
<organism evidence="1 2">
    <name type="scientific">Campylobacter hyointestinalis subsp. hyointestinalis</name>
    <dbReference type="NCBI Taxonomy" id="91352"/>
    <lineage>
        <taxon>Bacteria</taxon>
        <taxon>Pseudomonadati</taxon>
        <taxon>Campylobacterota</taxon>
        <taxon>Epsilonproteobacteria</taxon>
        <taxon>Campylobacterales</taxon>
        <taxon>Campylobacteraceae</taxon>
        <taxon>Campylobacter</taxon>
    </lineage>
</organism>
<sequence length="29" mass="3342">MSEILEVCEVLLLAYIAINIHKLNLKETK</sequence>